<dbReference type="Proteomes" id="UP000298234">
    <property type="component" value="Unassembled WGS sequence"/>
</dbReference>
<gene>
    <name evidence="2" type="ORF">E3D37_41985</name>
</gene>
<reference evidence="2 3" key="1">
    <citation type="submission" date="2019-03" db="EMBL/GenBank/DDBJ databases">
        <title>Burkholderia cepacia outbreak.</title>
        <authorList>
            <person name="Farzana R."/>
            <person name="Walsh T.R."/>
        </authorList>
    </citation>
    <scope>NUCLEOTIDE SEQUENCE [LARGE SCALE GENOMIC DNA]</scope>
    <source>
        <strain evidence="3">d13</strain>
    </source>
</reference>
<name>A0AAX2RAP3_BURCE</name>
<proteinExistence type="predicted"/>
<organism evidence="2 3">
    <name type="scientific">Burkholderia cepacia</name>
    <name type="common">Pseudomonas cepacia</name>
    <dbReference type="NCBI Taxonomy" id="292"/>
    <lineage>
        <taxon>Bacteria</taxon>
        <taxon>Pseudomonadati</taxon>
        <taxon>Pseudomonadota</taxon>
        <taxon>Betaproteobacteria</taxon>
        <taxon>Burkholderiales</taxon>
        <taxon>Burkholderiaceae</taxon>
        <taxon>Burkholderia</taxon>
        <taxon>Burkholderia cepacia complex</taxon>
    </lineage>
</organism>
<accession>A0AAX2RAP3</accession>
<evidence type="ECO:0000313" key="3">
    <source>
        <dbReference type="Proteomes" id="UP000298234"/>
    </source>
</evidence>
<evidence type="ECO:0000256" key="1">
    <source>
        <dbReference type="SAM" id="SignalP"/>
    </source>
</evidence>
<protein>
    <recommendedName>
        <fullName evidence="4">DUF1496 domain-containing protein</fullName>
    </recommendedName>
</protein>
<feature type="chain" id="PRO_5043903837" description="DUF1496 domain-containing protein" evidence="1">
    <location>
        <begin position="20"/>
        <end position="126"/>
    </location>
</feature>
<comment type="caution">
    <text evidence="2">The sequence shown here is derived from an EMBL/GenBank/DDBJ whole genome shotgun (WGS) entry which is preliminary data.</text>
</comment>
<feature type="signal peptide" evidence="1">
    <location>
        <begin position="1"/>
        <end position="19"/>
    </location>
</feature>
<dbReference type="AlphaFoldDB" id="A0AAX2RAP3"/>
<dbReference type="RefSeq" id="WP_134257786.1">
    <property type="nucleotide sequence ID" value="NZ_SNSG01000106.1"/>
</dbReference>
<keyword evidence="1" id="KW-0732">Signal</keyword>
<sequence length="126" mass="13907">MKKQFLLITLAVACHSAFAATEQEVQDAAQRVTPAQLAIVHQDLQQIAGELVNHQASELVARRVSQDPFSFCYFKNEAYSLGAVRDGLVCEDTGVHMRTSDGAIDRNRSDPLRWIPVGPKARRSNG</sequence>
<evidence type="ECO:0008006" key="4">
    <source>
        <dbReference type="Google" id="ProtNLM"/>
    </source>
</evidence>
<dbReference type="EMBL" id="SNSQ01000092">
    <property type="protein sequence ID" value="TEU32941.1"/>
    <property type="molecule type" value="Genomic_DNA"/>
</dbReference>
<evidence type="ECO:0000313" key="2">
    <source>
        <dbReference type="EMBL" id="TEU32941.1"/>
    </source>
</evidence>